<evidence type="ECO:0000313" key="10">
    <source>
        <dbReference type="EMBL" id="KAH9527325.1"/>
    </source>
</evidence>
<evidence type="ECO:0000256" key="3">
    <source>
        <dbReference type="ARBA" id="ARBA00022771"/>
    </source>
</evidence>
<evidence type="ECO:0000256" key="7">
    <source>
        <dbReference type="ARBA" id="ARBA00023242"/>
    </source>
</evidence>
<reference evidence="10" key="2">
    <citation type="journal article" date="2022" name="Res Sq">
        <title>Comparative Genomics Reveals Insights into the Divergent Evolution of Astigmatic Mites and Household Pest Adaptations.</title>
        <authorList>
            <person name="Xiong Q."/>
            <person name="Wan A.T.-Y."/>
            <person name="Liu X.-Y."/>
            <person name="Fung C.S.-H."/>
            <person name="Xiao X."/>
            <person name="Malainual N."/>
            <person name="Hou J."/>
            <person name="Wang L."/>
            <person name="Wang M."/>
            <person name="Yang K."/>
            <person name="Cui Y."/>
            <person name="Leung E."/>
            <person name="Nong W."/>
            <person name="Shin S.-K."/>
            <person name="Au S."/>
            <person name="Jeong K.Y."/>
            <person name="Chew F.T."/>
            <person name="Hui J."/>
            <person name="Leung T.F."/>
            <person name="Tungtrongchitr A."/>
            <person name="Zhong N."/>
            <person name="Liu Z."/>
            <person name="Tsui S."/>
        </authorList>
    </citation>
    <scope>NUCLEOTIDE SEQUENCE</scope>
    <source>
        <strain evidence="10">Derf</strain>
        <tissue evidence="10">Whole organism</tissue>
    </source>
</reference>
<comment type="caution">
    <text evidence="10">The sequence shown here is derived from an EMBL/GenBank/DDBJ whole genome shotgun (WGS) entry which is preliminary data.</text>
</comment>
<dbReference type="PROSITE" id="PS50157">
    <property type="entry name" value="ZINC_FINGER_C2H2_2"/>
    <property type="match status" value="1"/>
</dbReference>
<dbReference type="GO" id="GO:0008270">
    <property type="term" value="F:zinc ion binding"/>
    <property type="evidence" value="ECO:0007669"/>
    <property type="project" value="UniProtKB-KW"/>
</dbReference>
<evidence type="ECO:0000256" key="4">
    <source>
        <dbReference type="ARBA" id="ARBA00022833"/>
    </source>
</evidence>
<keyword evidence="4" id="KW-0862">Zinc</keyword>
<evidence type="ECO:0000256" key="6">
    <source>
        <dbReference type="ARBA" id="ARBA00023163"/>
    </source>
</evidence>
<dbReference type="InterPro" id="IPR051061">
    <property type="entry name" value="Zinc_finger_trans_reg"/>
</dbReference>
<dbReference type="AlphaFoldDB" id="A0A922IC28"/>
<evidence type="ECO:0000256" key="2">
    <source>
        <dbReference type="ARBA" id="ARBA00022723"/>
    </source>
</evidence>
<dbReference type="SMART" id="SM00355">
    <property type="entry name" value="ZnF_C2H2"/>
    <property type="match status" value="3"/>
</dbReference>
<evidence type="ECO:0000313" key="11">
    <source>
        <dbReference type="Proteomes" id="UP000790347"/>
    </source>
</evidence>
<name>A0A922IC28_DERFA</name>
<keyword evidence="2" id="KW-0479">Metal-binding</keyword>
<keyword evidence="7" id="KW-0539">Nucleus</keyword>
<dbReference type="EMBL" id="ASGP02000001">
    <property type="protein sequence ID" value="KAH9527325.1"/>
    <property type="molecule type" value="Genomic_DNA"/>
</dbReference>
<evidence type="ECO:0000259" key="9">
    <source>
        <dbReference type="PROSITE" id="PS50157"/>
    </source>
</evidence>
<comment type="subcellular location">
    <subcellularLocation>
        <location evidence="1">Nucleus</location>
    </subcellularLocation>
</comment>
<dbReference type="PANTHER" id="PTHR46179:SF13">
    <property type="entry name" value="C2H2-TYPE DOMAIN-CONTAINING PROTEIN"/>
    <property type="match status" value="1"/>
</dbReference>
<dbReference type="Proteomes" id="UP000790347">
    <property type="component" value="Unassembled WGS sequence"/>
</dbReference>
<protein>
    <recommendedName>
        <fullName evidence="9">C2H2-type domain-containing protein</fullName>
    </recommendedName>
</protein>
<dbReference type="Gene3D" id="3.30.160.60">
    <property type="entry name" value="Classic Zinc Finger"/>
    <property type="match status" value="1"/>
</dbReference>
<dbReference type="PANTHER" id="PTHR46179">
    <property type="entry name" value="ZINC FINGER PROTEIN"/>
    <property type="match status" value="1"/>
</dbReference>
<proteinExistence type="predicted"/>
<keyword evidence="6" id="KW-0804">Transcription</keyword>
<keyword evidence="11" id="KW-1185">Reference proteome</keyword>
<sequence>MVAIHQLDQHHHRHHHHHQSFIYLFFCGYDGCDKKYESLRNCNNHMLVKHEQTRFLCLITGCGKYYSYPCTISRHLKTVHKNESQSPPSSSAPPIIPKRITGLFSCPYEGCDKKYNKLRQCNYQIAIKHDNKRFPCPISGCGKSL</sequence>
<dbReference type="GO" id="GO:0005634">
    <property type="term" value="C:nucleus"/>
    <property type="evidence" value="ECO:0007669"/>
    <property type="project" value="UniProtKB-SubCell"/>
</dbReference>
<evidence type="ECO:0000256" key="8">
    <source>
        <dbReference type="PROSITE-ProRule" id="PRU00042"/>
    </source>
</evidence>
<dbReference type="PROSITE" id="PS00028">
    <property type="entry name" value="ZINC_FINGER_C2H2_1"/>
    <property type="match status" value="2"/>
</dbReference>
<evidence type="ECO:0000256" key="5">
    <source>
        <dbReference type="ARBA" id="ARBA00023015"/>
    </source>
</evidence>
<dbReference type="GO" id="GO:0006357">
    <property type="term" value="P:regulation of transcription by RNA polymerase II"/>
    <property type="evidence" value="ECO:0007669"/>
    <property type="project" value="TreeGrafter"/>
</dbReference>
<keyword evidence="3 8" id="KW-0863">Zinc-finger</keyword>
<feature type="domain" description="C2H2-type" evidence="9">
    <location>
        <begin position="55"/>
        <end position="85"/>
    </location>
</feature>
<evidence type="ECO:0000256" key="1">
    <source>
        <dbReference type="ARBA" id="ARBA00004123"/>
    </source>
</evidence>
<gene>
    <name evidence="10" type="ORF">DERF_001347</name>
</gene>
<reference evidence="10" key="1">
    <citation type="submission" date="2013-05" db="EMBL/GenBank/DDBJ databases">
        <authorList>
            <person name="Yim A.K.Y."/>
            <person name="Chan T.F."/>
            <person name="Ji K.M."/>
            <person name="Liu X.Y."/>
            <person name="Zhou J.W."/>
            <person name="Li R.Q."/>
            <person name="Yang K.Y."/>
            <person name="Li J."/>
            <person name="Li M."/>
            <person name="Law P.T.W."/>
            <person name="Wu Y.L."/>
            <person name="Cai Z.L."/>
            <person name="Qin H."/>
            <person name="Bao Y."/>
            <person name="Leung R.K.K."/>
            <person name="Ng P.K.S."/>
            <person name="Zou J."/>
            <person name="Zhong X.J."/>
            <person name="Ran P.X."/>
            <person name="Zhong N.S."/>
            <person name="Liu Z.G."/>
            <person name="Tsui S.K.W."/>
        </authorList>
    </citation>
    <scope>NUCLEOTIDE SEQUENCE</scope>
    <source>
        <strain evidence="10">Derf</strain>
        <tissue evidence="10">Whole organism</tissue>
    </source>
</reference>
<organism evidence="10 11">
    <name type="scientific">Dermatophagoides farinae</name>
    <name type="common">American house dust mite</name>
    <dbReference type="NCBI Taxonomy" id="6954"/>
    <lineage>
        <taxon>Eukaryota</taxon>
        <taxon>Metazoa</taxon>
        <taxon>Ecdysozoa</taxon>
        <taxon>Arthropoda</taxon>
        <taxon>Chelicerata</taxon>
        <taxon>Arachnida</taxon>
        <taxon>Acari</taxon>
        <taxon>Acariformes</taxon>
        <taxon>Sarcoptiformes</taxon>
        <taxon>Astigmata</taxon>
        <taxon>Psoroptidia</taxon>
        <taxon>Analgoidea</taxon>
        <taxon>Pyroglyphidae</taxon>
        <taxon>Dermatophagoidinae</taxon>
        <taxon>Dermatophagoides</taxon>
    </lineage>
</organism>
<accession>A0A922IC28</accession>
<dbReference type="InterPro" id="IPR013087">
    <property type="entry name" value="Znf_C2H2_type"/>
</dbReference>
<keyword evidence="5" id="KW-0805">Transcription regulation</keyword>